<protein>
    <submittedName>
        <fullName evidence="6">IclR family transcriptional regulator</fullName>
    </submittedName>
</protein>
<evidence type="ECO:0000256" key="3">
    <source>
        <dbReference type="ARBA" id="ARBA00023163"/>
    </source>
</evidence>
<evidence type="ECO:0000256" key="1">
    <source>
        <dbReference type="ARBA" id="ARBA00023015"/>
    </source>
</evidence>
<dbReference type="InterPro" id="IPR036390">
    <property type="entry name" value="WH_DNA-bd_sf"/>
</dbReference>
<keyword evidence="2" id="KW-0238">DNA-binding</keyword>
<dbReference type="InterPro" id="IPR050707">
    <property type="entry name" value="HTH_MetabolicPath_Reg"/>
</dbReference>
<feature type="domain" description="IclR-ED" evidence="5">
    <location>
        <begin position="73"/>
        <end position="256"/>
    </location>
</feature>
<sequence>MTGLGAPNGVQVIARAAQLLRVLEVEPLGLSLTELADRVALPRSTVHRIVAALIAEGFLAAGTLPGQVVIGPVFARMATAATTELWRPVEPYMRLLAEQLGETVDCAVKDGSRVRVIHVIPTTSHTLRAIAETGQTFPLHCSAKGKALLAAHSAEAALDMLPSKLERLTPNTLTDREELARNLSEVRSTGVAYSREESAVGVSCAAIALWSAARVPLAVSVVVPSQRFDLIETKVTEALLAVRRDAGSSLSSVSDAL</sequence>
<name>A0ABN3D393_9ACTN</name>
<evidence type="ECO:0000256" key="2">
    <source>
        <dbReference type="ARBA" id="ARBA00023125"/>
    </source>
</evidence>
<dbReference type="SMART" id="SM00346">
    <property type="entry name" value="HTH_ICLR"/>
    <property type="match status" value="1"/>
</dbReference>
<dbReference type="InterPro" id="IPR029016">
    <property type="entry name" value="GAF-like_dom_sf"/>
</dbReference>
<dbReference type="PANTHER" id="PTHR30136">
    <property type="entry name" value="HELIX-TURN-HELIX TRANSCRIPTIONAL REGULATOR, ICLR FAMILY"/>
    <property type="match status" value="1"/>
</dbReference>
<dbReference type="PROSITE" id="PS51078">
    <property type="entry name" value="ICLR_ED"/>
    <property type="match status" value="1"/>
</dbReference>
<dbReference type="Gene3D" id="1.10.10.10">
    <property type="entry name" value="Winged helix-like DNA-binding domain superfamily/Winged helix DNA-binding domain"/>
    <property type="match status" value="1"/>
</dbReference>
<dbReference type="Proteomes" id="UP001499843">
    <property type="component" value="Unassembled WGS sequence"/>
</dbReference>
<dbReference type="RefSeq" id="WP_344495730.1">
    <property type="nucleotide sequence ID" value="NZ_BAAAQX010000065.1"/>
</dbReference>
<dbReference type="SUPFAM" id="SSF46785">
    <property type="entry name" value="Winged helix' DNA-binding domain"/>
    <property type="match status" value="1"/>
</dbReference>
<reference evidence="6 7" key="1">
    <citation type="journal article" date="2019" name="Int. J. Syst. Evol. Microbiol.">
        <title>The Global Catalogue of Microorganisms (GCM) 10K type strain sequencing project: providing services to taxonomists for standard genome sequencing and annotation.</title>
        <authorList>
            <consortium name="The Broad Institute Genomics Platform"/>
            <consortium name="The Broad Institute Genome Sequencing Center for Infectious Disease"/>
            <person name="Wu L."/>
            <person name="Ma J."/>
        </authorList>
    </citation>
    <scope>NUCLEOTIDE SEQUENCE [LARGE SCALE GENOMIC DNA]</scope>
    <source>
        <strain evidence="6 7">JCM 16114</strain>
    </source>
</reference>
<feature type="domain" description="HTH iclR-type" evidence="4">
    <location>
        <begin position="10"/>
        <end position="72"/>
    </location>
</feature>
<dbReference type="Gene3D" id="3.30.450.40">
    <property type="match status" value="1"/>
</dbReference>
<evidence type="ECO:0000313" key="7">
    <source>
        <dbReference type="Proteomes" id="UP001499843"/>
    </source>
</evidence>
<comment type="caution">
    <text evidence="6">The sequence shown here is derived from an EMBL/GenBank/DDBJ whole genome shotgun (WGS) entry which is preliminary data.</text>
</comment>
<dbReference type="EMBL" id="BAAAQX010000065">
    <property type="protein sequence ID" value="GAA2216273.1"/>
    <property type="molecule type" value="Genomic_DNA"/>
</dbReference>
<keyword evidence="7" id="KW-1185">Reference proteome</keyword>
<dbReference type="SUPFAM" id="SSF55781">
    <property type="entry name" value="GAF domain-like"/>
    <property type="match status" value="1"/>
</dbReference>
<evidence type="ECO:0000259" key="4">
    <source>
        <dbReference type="PROSITE" id="PS51077"/>
    </source>
</evidence>
<dbReference type="InterPro" id="IPR014757">
    <property type="entry name" value="Tscrpt_reg_IclR_C"/>
</dbReference>
<proteinExistence type="predicted"/>
<dbReference type="Pfam" id="PF01614">
    <property type="entry name" value="IclR_C"/>
    <property type="match status" value="1"/>
</dbReference>
<dbReference type="InterPro" id="IPR005471">
    <property type="entry name" value="Tscrpt_reg_IclR_N"/>
</dbReference>
<keyword evidence="1" id="KW-0805">Transcription regulation</keyword>
<dbReference type="PANTHER" id="PTHR30136:SF35">
    <property type="entry name" value="HTH-TYPE TRANSCRIPTIONAL REGULATOR RV1719"/>
    <property type="match status" value="1"/>
</dbReference>
<gene>
    <name evidence="6" type="ORF">GCM10009850_117420</name>
</gene>
<dbReference type="InterPro" id="IPR036388">
    <property type="entry name" value="WH-like_DNA-bd_sf"/>
</dbReference>
<dbReference type="Pfam" id="PF09339">
    <property type="entry name" value="HTH_IclR"/>
    <property type="match status" value="1"/>
</dbReference>
<dbReference type="PROSITE" id="PS51077">
    <property type="entry name" value="HTH_ICLR"/>
    <property type="match status" value="1"/>
</dbReference>
<keyword evidence="3" id="KW-0804">Transcription</keyword>
<organism evidence="6 7">
    <name type="scientific">Nonomuraea monospora</name>
    <dbReference type="NCBI Taxonomy" id="568818"/>
    <lineage>
        <taxon>Bacteria</taxon>
        <taxon>Bacillati</taxon>
        <taxon>Actinomycetota</taxon>
        <taxon>Actinomycetes</taxon>
        <taxon>Streptosporangiales</taxon>
        <taxon>Streptosporangiaceae</taxon>
        <taxon>Nonomuraea</taxon>
    </lineage>
</organism>
<accession>A0ABN3D393</accession>
<evidence type="ECO:0000259" key="5">
    <source>
        <dbReference type="PROSITE" id="PS51078"/>
    </source>
</evidence>
<evidence type="ECO:0000313" key="6">
    <source>
        <dbReference type="EMBL" id="GAA2216273.1"/>
    </source>
</evidence>